<feature type="domain" description="Luciferase-like" evidence="1">
    <location>
        <begin position="7"/>
        <end position="135"/>
    </location>
</feature>
<evidence type="ECO:0000313" key="2">
    <source>
        <dbReference type="EMBL" id="MCZ4552356.1"/>
    </source>
</evidence>
<dbReference type="Pfam" id="PF00296">
    <property type="entry name" value="Bac_luciferase"/>
    <property type="match status" value="2"/>
</dbReference>
<evidence type="ECO:0000259" key="1">
    <source>
        <dbReference type="Pfam" id="PF00296"/>
    </source>
</evidence>
<name>A0ABT4N232_GORRU</name>
<sequence length="371" mass="39252">MSRVPLSILDLSPISEGSDAATALKNSVDLAQHAELWGYRRFWLAEHHFVAVASSSPTVVVGQIAAATSTIRVGSAAVQVGQRTAVSVVEEWGILDAFHPGRLDLGLGRSGQRRSEAQNAQATPLAPDRVREVVDGVIIPAPVDLTTALKTSRLAATFEVLTQPGSTPPDFGDQVADIEALLGGTYSTTGGVELHAHPGENADLQLWIFGSSKGQSAQVAGARGLPFVANYHVSPATTFEAVEAYREAFTPSKTLTEPYVVVSADVVVADDDATATRLASSFPQWVHSIRSGHGAIAYPDPATVAPLSAEQFDLVADRVETQFVGSADTVVGRLEALQKLSGADELVITSVTHQHDDRLRSHELLAKAWGV</sequence>
<dbReference type="PANTHER" id="PTHR30137">
    <property type="entry name" value="LUCIFERASE-LIKE MONOOXYGENASE"/>
    <property type="match status" value="1"/>
</dbReference>
<dbReference type="EMBL" id="JAPWIE010000006">
    <property type="protein sequence ID" value="MCZ4552356.1"/>
    <property type="molecule type" value="Genomic_DNA"/>
</dbReference>
<dbReference type="SUPFAM" id="SSF51679">
    <property type="entry name" value="Bacterial luciferase-like"/>
    <property type="match status" value="1"/>
</dbReference>
<dbReference type="PANTHER" id="PTHR30137:SF6">
    <property type="entry name" value="LUCIFERASE-LIKE MONOOXYGENASE"/>
    <property type="match status" value="1"/>
</dbReference>
<organism evidence="2 3">
    <name type="scientific">Gordonia rubripertincta</name>
    <name type="common">Rhodococcus corallinus</name>
    <dbReference type="NCBI Taxonomy" id="36822"/>
    <lineage>
        <taxon>Bacteria</taxon>
        <taxon>Bacillati</taxon>
        <taxon>Actinomycetota</taxon>
        <taxon>Actinomycetes</taxon>
        <taxon>Mycobacteriales</taxon>
        <taxon>Gordoniaceae</taxon>
        <taxon>Gordonia</taxon>
    </lineage>
</organism>
<reference evidence="2" key="1">
    <citation type="submission" date="2022-12" db="EMBL/GenBank/DDBJ databases">
        <authorList>
            <person name="Krivoruchko A.V."/>
            <person name="Elkin A."/>
        </authorList>
    </citation>
    <scope>NUCLEOTIDE SEQUENCE</scope>
    <source>
        <strain evidence="2">IEGM 1388</strain>
    </source>
</reference>
<dbReference type="InterPro" id="IPR050766">
    <property type="entry name" value="Bact_Lucif_Oxidored"/>
</dbReference>
<keyword evidence="3" id="KW-1185">Reference proteome</keyword>
<dbReference type="InterPro" id="IPR036661">
    <property type="entry name" value="Luciferase-like_sf"/>
</dbReference>
<gene>
    <name evidence="2" type="ORF">O4213_20350</name>
</gene>
<protein>
    <submittedName>
        <fullName evidence="2">LLM class flavin-dependent oxidoreductase</fullName>
    </submittedName>
</protein>
<feature type="domain" description="Luciferase-like" evidence="1">
    <location>
        <begin position="184"/>
        <end position="340"/>
    </location>
</feature>
<proteinExistence type="predicted"/>
<dbReference type="Gene3D" id="3.20.20.30">
    <property type="entry name" value="Luciferase-like domain"/>
    <property type="match status" value="1"/>
</dbReference>
<dbReference type="RefSeq" id="WP_084838857.1">
    <property type="nucleotide sequence ID" value="NZ_JAPWIE010000006.1"/>
</dbReference>
<dbReference type="Proteomes" id="UP001067235">
    <property type="component" value="Unassembled WGS sequence"/>
</dbReference>
<comment type="caution">
    <text evidence="2">The sequence shown here is derived from an EMBL/GenBank/DDBJ whole genome shotgun (WGS) entry which is preliminary data.</text>
</comment>
<accession>A0ABT4N232</accession>
<evidence type="ECO:0000313" key="3">
    <source>
        <dbReference type="Proteomes" id="UP001067235"/>
    </source>
</evidence>
<dbReference type="InterPro" id="IPR011251">
    <property type="entry name" value="Luciferase-like_dom"/>
</dbReference>